<evidence type="ECO:0000259" key="2">
    <source>
        <dbReference type="SMART" id="SM00256"/>
    </source>
</evidence>
<dbReference type="InterPro" id="IPR001810">
    <property type="entry name" value="F-box_dom"/>
</dbReference>
<name>A0AAV9WT13_9PEZI</name>
<dbReference type="AlphaFoldDB" id="A0AAV9WT13"/>
<dbReference type="Proteomes" id="UP001365542">
    <property type="component" value="Unassembled WGS sequence"/>
</dbReference>
<evidence type="ECO:0000313" key="3">
    <source>
        <dbReference type="EMBL" id="KAK6525253.1"/>
    </source>
</evidence>
<dbReference type="Pfam" id="PF00646">
    <property type="entry name" value="F-box"/>
    <property type="match status" value="1"/>
</dbReference>
<sequence length="269" mass="30453">MSYSKHPSPLLIPELAELILTSLPPLEVLTTSRRVCKLWRDLIDSSTVIKYHTWRLDSIPGRTAAKIDRLNFQRNPLILTILARFWQSLNEHNNNIIIQNLNALNISHESQGTSAKPKAPKKPKLPKPKKSDPPQPIPPETLISSFRAICSQLIFANSTPIDVNINLSSQKYASKHMLHRSYRSVASEYGIGWVTDTTLLENMMEEMVGLYNEKVYIPGKKNSLQAEMRYCVFLYEVVVSKSTPGDAEGGNGSGRGKRTEYEAWERVDF</sequence>
<feature type="domain" description="F-box" evidence="2">
    <location>
        <begin position="12"/>
        <end position="52"/>
    </location>
</feature>
<accession>A0AAV9WT13</accession>
<gene>
    <name evidence="3" type="ORF">TWF694_005399</name>
</gene>
<dbReference type="Gene3D" id="1.20.1280.50">
    <property type="match status" value="1"/>
</dbReference>
<feature type="compositionally biased region" description="Basic residues" evidence="1">
    <location>
        <begin position="118"/>
        <end position="128"/>
    </location>
</feature>
<feature type="region of interest" description="Disordered" evidence="1">
    <location>
        <begin position="109"/>
        <end position="138"/>
    </location>
</feature>
<dbReference type="EMBL" id="JAVHJO010000017">
    <property type="protein sequence ID" value="KAK6525253.1"/>
    <property type="molecule type" value="Genomic_DNA"/>
</dbReference>
<proteinExistence type="predicted"/>
<evidence type="ECO:0000313" key="4">
    <source>
        <dbReference type="Proteomes" id="UP001365542"/>
    </source>
</evidence>
<protein>
    <recommendedName>
        <fullName evidence="2">F-box domain-containing protein</fullName>
    </recommendedName>
</protein>
<keyword evidence="4" id="KW-1185">Reference proteome</keyword>
<dbReference type="SMART" id="SM00256">
    <property type="entry name" value="FBOX"/>
    <property type="match status" value="1"/>
</dbReference>
<dbReference type="InterPro" id="IPR036047">
    <property type="entry name" value="F-box-like_dom_sf"/>
</dbReference>
<reference evidence="3 4" key="1">
    <citation type="submission" date="2019-10" db="EMBL/GenBank/DDBJ databases">
        <authorList>
            <person name="Palmer J.M."/>
        </authorList>
    </citation>
    <scope>NUCLEOTIDE SEQUENCE [LARGE SCALE GENOMIC DNA]</scope>
    <source>
        <strain evidence="3 4">TWF694</strain>
    </source>
</reference>
<organism evidence="3 4">
    <name type="scientific">Orbilia ellipsospora</name>
    <dbReference type="NCBI Taxonomy" id="2528407"/>
    <lineage>
        <taxon>Eukaryota</taxon>
        <taxon>Fungi</taxon>
        <taxon>Dikarya</taxon>
        <taxon>Ascomycota</taxon>
        <taxon>Pezizomycotina</taxon>
        <taxon>Orbiliomycetes</taxon>
        <taxon>Orbiliales</taxon>
        <taxon>Orbiliaceae</taxon>
        <taxon>Orbilia</taxon>
    </lineage>
</organism>
<evidence type="ECO:0000256" key="1">
    <source>
        <dbReference type="SAM" id="MobiDB-lite"/>
    </source>
</evidence>
<comment type="caution">
    <text evidence="3">The sequence shown here is derived from an EMBL/GenBank/DDBJ whole genome shotgun (WGS) entry which is preliminary data.</text>
</comment>
<dbReference type="SUPFAM" id="SSF81383">
    <property type="entry name" value="F-box domain"/>
    <property type="match status" value="1"/>
</dbReference>